<dbReference type="AlphaFoldDB" id="D4H2X9"/>
<dbReference type="PaxDb" id="522772-Dacet_2240"/>
<name>D4H2X9_DENA2</name>
<proteinExistence type="predicted"/>
<reference evidence="1 2" key="1">
    <citation type="journal article" date="2010" name="Stand. Genomic Sci.">
        <title>Complete genome sequence of Denitrovibrio acetiphilus type strain (N2460).</title>
        <authorList>
            <person name="Kiss H."/>
            <person name="Lang E."/>
            <person name="Lapidus A."/>
            <person name="Copeland A."/>
            <person name="Nolan M."/>
            <person name="Glavina Del Rio T."/>
            <person name="Chen F."/>
            <person name="Lucas S."/>
            <person name="Tice H."/>
            <person name="Cheng J.F."/>
            <person name="Han C."/>
            <person name="Goodwin L."/>
            <person name="Pitluck S."/>
            <person name="Liolios K."/>
            <person name="Pati A."/>
            <person name="Ivanova N."/>
            <person name="Mavromatis K."/>
            <person name="Chen A."/>
            <person name="Palaniappan K."/>
            <person name="Land M."/>
            <person name="Hauser L."/>
            <person name="Chang Y.J."/>
            <person name="Jeffries C.D."/>
            <person name="Detter J.C."/>
            <person name="Brettin T."/>
            <person name="Spring S."/>
            <person name="Rohde M."/>
            <person name="Goker M."/>
            <person name="Woyke T."/>
            <person name="Bristow J."/>
            <person name="Eisen J.A."/>
            <person name="Markowitz V."/>
            <person name="Hugenholtz P."/>
            <person name="Kyrpides N.C."/>
            <person name="Klenk H.P."/>
        </authorList>
    </citation>
    <scope>NUCLEOTIDE SEQUENCE [LARGE SCALE GENOMIC DNA]</scope>
    <source>
        <strain evidence="2">DSM 12809 / NBRC 114555 / N2460</strain>
    </source>
</reference>
<dbReference type="EMBL" id="CP001968">
    <property type="protein sequence ID" value="ADD69002.1"/>
    <property type="molecule type" value="Genomic_DNA"/>
</dbReference>
<accession>D4H2X9</accession>
<dbReference type="eggNOG" id="ENOG5032I1B">
    <property type="taxonomic scope" value="Bacteria"/>
</dbReference>
<gene>
    <name evidence="1" type="ordered locus">Dacet_2240</name>
</gene>
<dbReference type="KEGG" id="dap:Dacet_2240"/>
<protein>
    <submittedName>
        <fullName evidence="1">Uncharacterized protein</fullName>
    </submittedName>
</protein>
<organism evidence="1 2">
    <name type="scientific">Denitrovibrio acetiphilus (strain DSM 12809 / NBRC 114555 / N2460)</name>
    <dbReference type="NCBI Taxonomy" id="522772"/>
    <lineage>
        <taxon>Bacteria</taxon>
        <taxon>Pseudomonadati</taxon>
        <taxon>Deferribacterota</taxon>
        <taxon>Deferribacteres</taxon>
        <taxon>Deferribacterales</taxon>
        <taxon>Geovibrionaceae</taxon>
        <taxon>Denitrovibrio</taxon>
    </lineage>
</organism>
<dbReference type="InParanoid" id="D4H2X9"/>
<dbReference type="STRING" id="522772.Dacet_2240"/>
<dbReference type="Proteomes" id="UP000002012">
    <property type="component" value="Chromosome"/>
</dbReference>
<sequence>MLLYSGSSVPATPLFAGGGKSGSLRITTPFIITQGGEIMCSLSLSDTITIPAVRSMYGTLTICPLSAETVCGKLNIPVSLSGTNSPTENIRTITSLGSGNTCNIAGELSPYADSSLSIKSTIGDFSTAGTHKVMLPMGRTSHSNSLDIPLPQTTGRVITDKLAVFADGKDITKLFISGQIKLFGGNEALTLSAELTPHGELPEVITIMINSSKYTFEVKTCEIQPGKCRLTGSASVAEVTITPSTITAAKLCADNTEIIFSACDFVTADISGCTTEHKLAQMLAEMSGADARQMPDGRSMIFVTNRASPVYKPENILSWSKTSADKNMGSVEVIYGKSGDNYITLVPSAKTARTSAMLRIYGKSGLSVKAEGGAISRLSTAKRETVTEEIILEEGSGKLTYPALKVITSGVTTDGKKIKTDKDCIRKRVTYETAYDLYRIKADSPEVTVCVYLENRVVIISNTGDTKTITAENICDYTTAYRIAKAALDNKKGRLRLVTTHSELLNTPAGLNINTPYGEGVIRSATINIKNNPVMITDTLEVL</sequence>
<evidence type="ECO:0000313" key="1">
    <source>
        <dbReference type="EMBL" id="ADD69002.1"/>
    </source>
</evidence>
<evidence type="ECO:0000313" key="2">
    <source>
        <dbReference type="Proteomes" id="UP000002012"/>
    </source>
</evidence>
<dbReference type="HOGENOM" id="CLU_501281_0_0_0"/>
<keyword evidence="2" id="KW-1185">Reference proteome</keyword>